<dbReference type="SUPFAM" id="SSF46689">
    <property type="entry name" value="Homeodomain-like"/>
    <property type="match status" value="1"/>
</dbReference>
<dbReference type="Proteomes" id="UP000184080">
    <property type="component" value="Unassembled WGS sequence"/>
</dbReference>
<evidence type="ECO:0008006" key="3">
    <source>
        <dbReference type="Google" id="ProtNLM"/>
    </source>
</evidence>
<dbReference type="Gene3D" id="1.10.10.60">
    <property type="entry name" value="Homeodomain-like"/>
    <property type="match status" value="1"/>
</dbReference>
<accession>A0A1M6NZX5</accession>
<evidence type="ECO:0000313" key="1">
    <source>
        <dbReference type="EMBL" id="SHK01289.1"/>
    </source>
</evidence>
<protein>
    <recommendedName>
        <fullName evidence="3">Mor transcription activator family protein</fullName>
    </recommendedName>
</protein>
<dbReference type="InterPro" id="IPR009057">
    <property type="entry name" value="Homeodomain-like_sf"/>
</dbReference>
<dbReference type="RefSeq" id="WP_073012507.1">
    <property type="nucleotide sequence ID" value="NZ_FQZO01000013.1"/>
</dbReference>
<keyword evidence="2" id="KW-1185">Reference proteome</keyword>
<dbReference type="STRING" id="1121298.SAMN05444401_0380"/>
<evidence type="ECO:0000313" key="2">
    <source>
        <dbReference type="Proteomes" id="UP000184080"/>
    </source>
</evidence>
<proteinExistence type="predicted"/>
<sequence>MKYLNAAEVLPEYLLMEIQKHIRGEILYIPSGDEHIKWGEKNGSKIYFENRNKEMKSHYKNGYSIEQICHEYGLAYDTVRKILYKK</sequence>
<gene>
    <name evidence="1" type="ORF">SAMN05444401_0380</name>
</gene>
<organism evidence="1 2">
    <name type="scientific">Clostridium amylolyticum</name>
    <dbReference type="NCBI Taxonomy" id="1121298"/>
    <lineage>
        <taxon>Bacteria</taxon>
        <taxon>Bacillati</taxon>
        <taxon>Bacillota</taxon>
        <taxon>Clostridia</taxon>
        <taxon>Eubacteriales</taxon>
        <taxon>Clostridiaceae</taxon>
        <taxon>Clostridium</taxon>
    </lineage>
</organism>
<name>A0A1M6NZX5_9CLOT</name>
<dbReference type="NCBIfam" id="NF040785">
    <property type="entry name" value="CD3324_fam"/>
    <property type="match status" value="1"/>
</dbReference>
<dbReference type="InterPro" id="IPR049739">
    <property type="entry name" value="YraL-like"/>
</dbReference>
<dbReference type="EMBL" id="FQZO01000013">
    <property type="protein sequence ID" value="SHK01289.1"/>
    <property type="molecule type" value="Genomic_DNA"/>
</dbReference>
<dbReference type="OrthoDB" id="9800398at2"/>
<dbReference type="AlphaFoldDB" id="A0A1M6NZX5"/>
<reference evidence="1 2" key="1">
    <citation type="submission" date="2016-11" db="EMBL/GenBank/DDBJ databases">
        <authorList>
            <person name="Jaros S."/>
            <person name="Januszkiewicz K."/>
            <person name="Wedrychowicz H."/>
        </authorList>
    </citation>
    <scope>NUCLEOTIDE SEQUENCE [LARGE SCALE GENOMIC DNA]</scope>
    <source>
        <strain evidence="1 2">DSM 21864</strain>
    </source>
</reference>